<dbReference type="InterPro" id="IPR023286">
    <property type="entry name" value="ABATE_dom_sf"/>
</dbReference>
<dbReference type="Gene3D" id="1.10.3300.10">
    <property type="entry name" value="Jann2411-like domain"/>
    <property type="match status" value="1"/>
</dbReference>
<sequence length="188" mass="20728">MVFQDEAAFRFVGGRVSVDFTATRGLRWRDRGVERIPAPADLARWFVEAGLTDLTVPVSASALRNARELREALYRLMRGRVRGEPLDGESIDLVNRWAAKAPPATRLTADGSATRLVAPTADGLLALVARDGVDLLGASRANRLRECSSDTCTLLYLDTSRAGSRRWCAMEACGSRDKMARYRRRAAD</sequence>
<dbReference type="AlphaFoldDB" id="A0A1C4XLU2"/>
<name>A0A1C4XLU2_9ACTN</name>
<evidence type="ECO:0000313" key="2">
    <source>
        <dbReference type="EMBL" id="SCF09383.1"/>
    </source>
</evidence>
<gene>
    <name evidence="2" type="ORF">GA0070214_106156</name>
</gene>
<organism evidence="2 3">
    <name type="scientific">Micromonospora chaiyaphumensis</name>
    <dbReference type="NCBI Taxonomy" id="307119"/>
    <lineage>
        <taxon>Bacteria</taxon>
        <taxon>Bacillati</taxon>
        <taxon>Actinomycetota</taxon>
        <taxon>Actinomycetes</taxon>
        <taxon>Micromonosporales</taxon>
        <taxon>Micromonosporaceae</taxon>
        <taxon>Micromonospora</taxon>
    </lineage>
</organism>
<keyword evidence="3" id="KW-1185">Reference proteome</keyword>
<dbReference type="SUPFAM" id="SSF160904">
    <property type="entry name" value="Jann2411-like"/>
    <property type="match status" value="1"/>
</dbReference>
<dbReference type="InterPro" id="IPR021005">
    <property type="entry name" value="Znf_CGNR"/>
</dbReference>
<dbReference type="Pfam" id="PF07336">
    <property type="entry name" value="ABATE"/>
    <property type="match status" value="1"/>
</dbReference>
<reference evidence="3" key="1">
    <citation type="submission" date="2016-06" db="EMBL/GenBank/DDBJ databases">
        <authorList>
            <person name="Varghese N."/>
            <person name="Submissions Spin"/>
        </authorList>
    </citation>
    <scope>NUCLEOTIDE SEQUENCE [LARGE SCALE GENOMIC DNA]</scope>
    <source>
        <strain evidence="3">DSM 45246</strain>
    </source>
</reference>
<feature type="domain" description="Zinc finger CGNR" evidence="1">
    <location>
        <begin position="143"/>
        <end position="185"/>
    </location>
</feature>
<dbReference type="EMBL" id="FMCS01000006">
    <property type="protein sequence ID" value="SCF09383.1"/>
    <property type="molecule type" value="Genomic_DNA"/>
</dbReference>
<dbReference type="PANTHER" id="PTHR35525">
    <property type="entry name" value="BLL6575 PROTEIN"/>
    <property type="match status" value="1"/>
</dbReference>
<dbReference type="PANTHER" id="PTHR35525:SF3">
    <property type="entry name" value="BLL6575 PROTEIN"/>
    <property type="match status" value="1"/>
</dbReference>
<accession>A0A1C4XLU2</accession>
<evidence type="ECO:0000259" key="1">
    <source>
        <dbReference type="Pfam" id="PF11706"/>
    </source>
</evidence>
<evidence type="ECO:0000313" key="3">
    <source>
        <dbReference type="Proteomes" id="UP000199629"/>
    </source>
</evidence>
<dbReference type="Pfam" id="PF11706">
    <property type="entry name" value="zf-CGNR"/>
    <property type="match status" value="1"/>
</dbReference>
<dbReference type="InterPro" id="IPR010852">
    <property type="entry name" value="ABATE"/>
</dbReference>
<dbReference type="Proteomes" id="UP000199629">
    <property type="component" value="Unassembled WGS sequence"/>
</dbReference>
<proteinExistence type="predicted"/>
<protein>
    <submittedName>
        <fullName evidence="2">Conserved protein containing a Zn-ribbon-like motif, possibly RNA-binding</fullName>
    </submittedName>
</protein>